<dbReference type="PANTHER" id="PTHR31140">
    <property type="entry name" value="B3 DOMAIN-CONTAINING TRANSCRIPTION FACTOR ABI3"/>
    <property type="match status" value="1"/>
</dbReference>
<dbReference type="SUPFAM" id="SSF101936">
    <property type="entry name" value="DNA-binding pseudobarrel domain"/>
    <property type="match status" value="1"/>
</dbReference>
<evidence type="ECO:0000313" key="9">
    <source>
        <dbReference type="Proteomes" id="UP000325577"/>
    </source>
</evidence>
<evidence type="ECO:0000256" key="6">
    <source>
        <dbReference type="SAM" id="MobiDB-lite"/>
    </source>
</evidence>
<dbReference type="InterPro" id="IPR015300">
    <property type="entry name" value="DNA-bd_pseudobarrel_sf"/>
</dbReference>
<dbReference type="Gene3D" id="2.40.330.10">
    <property type="entry name" value="DNA-binding pseudobarrel domain"/>
    <property type="match status" value="1"/>
</dbReference>
<evidence type="ECO:0000256" key="1">
    <source>
        <dbReference type="ARBA" id="ARBA00004123"/>
    </source>
</evidence>
<dbReference type="GO" id="GO:0005634">
    <property type="term" value="C:nucleus"/>
    <property type="evidence" value="ECO:0007669"/>
    <property type="project" value="UniProtKB-SubCell"/>
</dbReference>
<dbReference type="AlphaFoldDB" id="A0A5J4ZP66"/>
<keyword evidence="9" id="KW-1185">Reference proteome</keyword>
<feature type="compositionally biased region" description="Polar residues" evidence="6">
    <location>
        <begin position="134"/>
        <end position="151"/>
    </location>
</feature>
<dbReference type="InterPro" id="IPR003340">
    <property type="entry name" value="B3_DNA-bd"/>
</dbReference>
<dbReference type="OrthoDB" id="757982at2759"/>
<dbReference type="PANTHER" id="PTHR31140:SF74">
    <property type="entry name" value="B3 DOMAIN-CONTAINING TRANSCRIPTION FACTOR LEC2"/>
    <property type="match status" value="1"/>
</dbReference>
<keyword evidence="5" id="KW-0539">Nucleus</keyword>
<keyword evidence="3" id="KW-0238">DNA-binding</keyword>
<dbReference type="SMART" id="SM01019">
    <property type="entry name" value="B3"/>
    <property type="match status" value="1"/>
</dbReference>
<evidence type="ECO:0000256" key="3">
    <source>
        <dbReference type="ARBA" id="ARBA00023125"/>
    </source>
</evidence>
<reference evidence="8 9" key="1">
    <citation type="submission" date="2019-09" db="EMBL/GenBank/DDBJ databases">
        <title>A chromosome-level genome assembly of the Chinese tupelo Nyssa sinensis.</title>
        <authorList>
            <person name="Yang X."/>
            <person name="Kang M."/>
            <person name="Yang Y."/>
            <person name="Xiong H."/>
            <person name="Wang M."/>
            <person name="Zhang Z."/>
            <person name="Wang Z."/>
            <person name="Wu H."/>
            <person name="Ma T."/>
            <person name="Liu J."/>
            <person name="Xi Z."/>
        </authorList>
    </citation>
    <scope>NUCLEOTIDE SEQUENCE [LARGE SCALE GENOMIC DNA]</scope>
    <source>
        <strain evidence="8">J267</strain>
        <tissue evidence="8">Leaf</tissue>
    </source>
</reference>
<protein>
    <recommendedName>
        <fullName evidence="7">TF-B3 domain-containing protein</fullName>
    </recommendedName>
</protein>
<dbReference type="EMBL" id="CM018049">
    <property type="protein sequence ID" value="KAA8519769.1"/>
    <property type="molecule type" value="Genomic_DNA"/>
</dbReference>
<gene>
    <name evidence="8" type="ORF">F0562_014025</name>
</gene>
<feature type="region of interest" description="Disordered" evidence="6">
    <location>
        <begin position="124"/>
        <end position="151"/>
    </location>
</feature>
<proteinExistence type="predicted"/>
<dbReference type="InterPro" id="IPR044800">
    <property type="entry name" value="LEC2-like"/>
</dbReference>
<keyword evidence="4" id="KW-0804">Transcription</keyword>
<evidence type="ECO:0000256" key="5">
    <source>
        <dbReference type="ARBA" id="ARBA00023242"/>
    </source>
</evidence>
<dbReference type="Proteomes" id="UP000325577">
    <property type="component" value="Linkage Group LG6"/>
</dbReference>
<evidence type="ECO:0000259" key="7">
    <source>
        <dbReference type="SMART" id="SM01019"/>
    </source>
</evidence>
<comment type="subcellular location">
    <subcellularLocation>
        <location evidence="1">Nucleus</location>
    </subcellularLocation>
</comment>
<name>A0A5J4ZP66_9ASTE</name>
<dbReference type="GO" id="GO:0003677">
    <property type="term" value="F:DNA binding"/>
    <property type="evidence" value="ECO:0007669"/>
    <property type="project" value="UniProtKB-KW"/>
</dbReference>
<evidence type="ECO:0000256" key="4">
    <source>
        <dbReference type="ARBA" id="ARBA00023163"/>
    </source>
</evidence>
<feature type="domain" description="TF-B3" evidence="7">
    <location>
        <begin position="188"/>
        <end position="281"/>
    </location>
</feature>
<keyword evidence="2" id="KW-0805">Transcription regulation</keyword>
<evidence type="ECO:0000313" key="8">
    <source>
        <dbReference type="EMBL" id="KAA8519769.1"/>
    </source>
</evidence>
<dbReference type="GO" id="GO:0003700">
    <property type="term" value="F:DNA-binding transcription factor activity"/>
    <property type="evidence" value="ECO:0007669"/>
    <property type="project" value="InterPro"/>
</dbReference>
<accession>A0A5J4ZP66</accession>
<dbReference type="Pfam" id="PF02362">
    <property type="entry name" value="B3"/>
    <property type="match status" value="1"/>
</dbReference>
<dbReference type="CDD" id="cd10017">
    <property type="entry name" value="B3_DNA"/>
    <property type="match status" value="1"/>
</dbReference>
<evidence type="ECO:0000256" key="2">
    <source>
        <dbReference type="ARBA" id="ARBA00023015"/>
    </source>
</evidence>
<organism evidence="8 9">
    <name type="scientific">Nyssa sinensis</name>
    <dbReference type="NCBI Taxonomy" id="561372"/>
    <lineage>
        <taxon>Eukaryota</taxon>
        <taxon>Viridiplantae</taxon>
        <taxon>Streptophyta</taxon>
        <taxon>Embryophyta</taxon>
        <taxon>Tracheophyta</taxon>
        <taxon>Spermatophyta</taxon>
        <taxon>Magnoliopsida</taxon>
        <taxon>eudicotyledons</taxon>
        <taxon>Gunneridae</taxon>
        <taxon>Pentapetalae</taxon>
        <taxon>asterids</taxon>
        <taxon>Cornales</taxon>
        <taxon>Nyssaceae</taxon>
        <taxon>Nyssa</taxon>
    </lineage>
</organism>
<sequence>MGRSQNCHIFPIIEGQSVSSAYSMSHSQFHHSSYNLQAHEAVKFPSLCPSEHVFPLVLPSYPYQVDQIGNEIKTPNSLLRDIPDGVPSNGHVGDKVRNTCFMQSLGLSKLHEQERLHALITRAARTKRKMARQKSASLKRNLSNGGSSAVPSSNTLTACAIPTQSNNRNEHKDLYTFCTPEKRLRMLLTKELKKSDVGNLGRIVLPKREAEENLPSLFSKEGILIVIRDVYSSQEWSMRYRFWSNNNSRMYVLENTAAVTSNPTFILPAAEAIELSSSSKDTRPGPVNDRQVELDNCIDDFGTLIDTNNYSCPIFYHLKIDLLNVQREDETAGK</sequence>